<comment type="caution">
    <text evidence="2">The sequence shown here is derived from an EMBL/GenBank/DDBJ whole genome shotgun (WGS) entry which is preliminary data.</text>
</comment>
<dbReference type="Proteomes" id="UP000093336">
    <property type="component" value="Unassembled WGS sequence"/>
</dbReference>
<dbReference type="EMBL" id="LNYG01000013">
    <property type="protein sequence ID" value="KTD07204.1"/>
    <property type="molecule type" value="Genomic_DNA"/>
</dbReference>
<evidence type="ECO:0000313" key="4">
    <source>
        <dbReference type="Proteomes" id="UP000054715"/>
    </source>
</evidence>
<organism evidence="2 4">
    <name type="scientific">Legionella jamestowniensis</name>
    <dbReference type="NCBI Taxonomy" id="455"/>
    <lineage>
        <taxon>Bacteria</taxon>
        <taxon>Pseudomonadati</taxon>
        <taxon>Pseudomonadota</taxon>
        <taxon>Gammaproteobacteria</taxon>
        <taxon>Legionellales</taxon>
        <taxon>Legionellaceae</taxon>
        <taxon>Legionella</taxon>
    </lineage>
</organism>
<dbReference type="RefSeq" id="WP_058449410.1">
    <property type="nucleotide sequence ID" value="NZ_CAAAJF010000007.1"/>
</dbReference>
<keyword evidence="1" id="KW-0732">Signal</keyword>
<proteinExistence type="predicted"/>
<gene>
    <name evidence="3" type="ORF">A8135_08885</name>
    <name evidence="2" type="ORF">Ljam_1399</name>
</gene>
<dbReference type="Proteomes" id="UP000054715">
    <property type="component" value="Unassembled WGS sequence"/>
</dbReference>
<dbReference type="OrthoDB" id="5636145at2"/>
<dbReference type="InterPro" id="IPR007825">
    <property type="entry name" value="Major_OMP_Legionella"/>
</dbReference>
<dbReference type="EMBL" id="LYOZ01000003">
    <property type="protein sequence ID" value="OCH98868.1"/>
    <property type="molecule type" value="Genomic_DNA"/>
</dbReference>
<evidence type="ECO:0000313" key="2">
    <source>
        <dbReference type="EMBL" id="KTD07204.1"/>
    </source>
</evidence>
<reference evidence="3 5" key="2">
    <citation type="submission" date="2016-05" db="EMBL/GenBank/DDBJ databases">
        <authorList>
            <person name="Prochazka B."/>
            <person name="Indra A."/>
            <person name="Hasenberger P."/>
            <person name="Blaschitz M."/>
            <person name="Wagner L."/>
            <person name="Wewalka G."/>
            <person name="Sorschag S."/>
            <person name="Schmid D."/>
            <person name="Ruppitsch W."/>
        </authorList>
    </citation>
    <scope>NUCLEOTIDE SEQUENCE [LARGE SCALE GENOMIC DNA]</scope>
    <source>
        <strain evidence="3 5">974010_12</strain>
    </source>
</reference>
<evidence type="ECO:0000256" key="1">
    <source>
        <dbReference type="SAM" id="SignalP"/>
    </source>
</evidence>
<dbReference type="AlphaFoldDB" id="A0A0W0UH17"/>
<evidence type="ECO:0000313" key="5">
    <source>
        <dbReference type="Proteomes" id="UP000093336"/>
    </source>
</evidence>
<name>A0A0W0UH17_9GAMM</name>
<protein>
    <submittedName>
        <fullName evidence="2">Outer membrane protein</fullName>
    </submittedName>
</protein>
<feature type="signal peptide" evidence="1">
    <location>
        <begin position="1"/>
        <end position="21"/>
    </location>
</feature>
<feature type="chain" id="PRO_5006914106" evidence="1">
    <location>
        <begin position="22"/>
        <end position="327"/>
    </location>
</feature>
<keyword evidence="5" id="KW-1185">Reference proteome</keyword>
<reference evidence="2 4" key="1">
    <citation type="submission" date="2015-11" db="EMBL/GenBank/DDBJ databases">
        <title>Genomic analysis of 38 Legionella species identifies large and diverse effector repertoires.</title>
        <authorList>
            <person name="Burstein D."/>
            <person name="Amaro F."/>
            <person name="Zusman T."/>
            <person name="Lifshitz Z."/>
            <person name="Cohen O."/>
            <person name="Gilbert J.A."/>
            <person name="Pupko T."/>
            <person name="Shuman H.A."/>
            <person name="Segal G."/>
        </authorList>
    </citation>
    <scope>NUCLEOTIDE SEQUENCE [LARGE SCALE GENOMIC DNA]</scope>
    <source>
        <strain evidence="2 4">JA-26-G1-E2</strain>
    </source>
</reference>
<dbReference type="Pfam" id="PF05150">
    <property type="entry name" value="Legionella_OMP"/>
    <property type="match status" value="1"/>
</dbReference>
<dbReference type="PATRIC" id="fig|455.5.peg.1481"/>
<evidence type="ECO:0000313" key="3">
    <source>
        <dbReference type="EMBL" id="OCH98868.1"/>
    </source>
</evidence>
<dbReference type="PROSITE" id="PS51257">
    <property type="entry name" value="PROKAR_LIPOPROTEIN"/>
    <property type="match status" value="1"/>
</dbReference>
<sequence length="327" mass="36137">MKDLKHIAIVFLLLGTGCNYAGTMGTICTPDNATVPCKTSAWDFGIEALYLKSLYNNNNLSAFNIGSASGTRIYDELEYDFEWGFRVEGSYHFGTGSDLNLNWTHWRDDNQLRLAPPPARAAIDLTAQLRTTLYGDAKLDAINLEWAQHVDFGEYKNIRFHAGFQYAALEASLTTNQTISGATGELAGSNGTTSVTEKFEQDAFGPRVGADLSYDFNNKFALYGNVAAALLVGRNKYSNNAPFSDFDRPVHSVYTSLVPELEAKVGGEYTWSLTQGILSVNAGYMVVNYFNAFHQSNLDLDTIQEIRYNSDFGLHGPYAGIKWIGNI</sequence>
<accession>A0A0W0UH17</accession>